<sequence>MAHNFPDEMIHDILFRLPPKSLIRCTSVCKPWNSMIKNPSFIRTHLSRTIDLNNQFDTHLLLLYLFKPYGCLTFGFFVKLMT</sequence>
<dbReference type="InterPro" id="IPR036047">
    <property type="entry name" value="F-box-like_dom_sf"/>
</dbReference>
<evidence type="ECO:0000256" key="1">
    <source>
        <dbReference type="SAM" id="Phobius"/>
    </source>
</evidence>
<reference evidence="3 5" key="2">
    <citation type="submission" date="2019-11" db="EMBL/GenBank/DDBJ databases">
        <title>A de novo genome assembly of a pear dwarfing rootstock.</title>
        <authorList>
            <person name="Wang F."/>
            <person name="Wang J."/>
            <person name="Li S."/>
            <person name="Zhang Y."/>
            <person name="Fang M."/>
            <person name="Ma L."/>
            <person name="Zhao Y."/>
            <person name="Jiang S."/>
        </authorList>
    </citation>
    <scope>NUCLEOTIDE SEQUENCE [LARGE SCALE GENOMIC DNA]</scope>
    <source>
        <strain evidence="3">S2</strain>
        <tissue evidence="3">Leaf</tissue>
    </source>
</reference>
<gene>
    <name evidence="4" type="ORF">D8674_023416</name>
    <name evidence="3" type="ORF">D8674_039066</name>
</gene>
<dbReference type="Gene3D" id="1.20.1280.50">
    <property type="match status" value="1"/>
</dbReference>
<evidence type="ECO:0000313" key="3">
    <source>
        <dbReference type="EMBL" id="KAB2604116.1"/>
    </source>
</evidence>
<dbReference type="PROSITE" id="PS50181">
    <property type="entry name" value="FBOX"/>
    <property type="match status" value="1"/>
</dbReference>
<protein>
    <submittedName>
        <fullName evidence="3">F-box/kelch-repeat protein</fullName>
    </submittedName>
</protein>
<dbReference type="InterPro" id="IPR001810">
    <property type="entry name" value="F-box_dom"/>
</dbReference>
<keyword evidence="1" id="KW-0812">Transmembrane</keyword>
<dbReference type="PANTHER" id="PTHR31672">
    <property type="entry name" value="BNACNNG10540D PROTEIN"/>
    <property type="match status" value="1"/>
</dbReference>
<dbReference type="Proteomes" id="UP000327157">
    <property type="component" value="Chromosome 3"/>
</dbReference>
<dbReference type="InterPro" id="IPR050796">
    <property type="entry name" value="SCF_F-box_component"/>
</dbReference>
<evidence type="ECO:0000313" key="4">
    <source>
        <dbReference type="EMBL" id="KAB2616828.1"/>
    </source>
</evidence>
<name>A0A5N5FLX7_9ROSA</name>
<dbReference type="Pfam" id="PF00646">
    <property type="entry name" value="F-box"/>
    <property type="match status" value="1"/>
</dbReference>
<proteinExistence type="predicted"/>
<reference evidence="3 5" key="1">
    <citation type="submission" date="2019-09" db="EMBL/GenBank/DDBJ databases">
        <authorList>
            <person name="Ou C."/>
        </authorList>
    </citation>
    <scope>NUCLEOTIDE SEQUENCE [LARGE SCALE GENOMIC DNA]</scope>
    <source>
        <strain evidence="3">S2</strain>
        <tissue evidence="3">Leaf</tissue>
    </source>
</reference>
<dbReference type="EMBL" id="SMOL01000402">
    <property type="protein sequence ID" value="KAB2616828.1"/>
    <property type="molecule type" value="Genomic_DNA"/>
</dbReference>
<dbReference type="SMART" id="SM00256">
    <property type="entry name" value="FBOX"/>
    <property type="match status" value="1"/>
</dbReference>
<keyword evidence="1" id="KW-1133">Transmembrane helix</keyword>
<dbReference type="OrthoDB" id="1731189at2759"/>
<feature type="domain" description="F-box" evidence="2">
    <location>
        <begin position="1"/>
        <end position="45"/>
    </location>
</feature>
<keyword evidence="1" id="KW-0472">Membrane</keyword>
<evidence type="ECO:0000259" key="2">
    <source>
        <dbReference type="PROSITE" id="PS50181"/>
    </source>
</evidence>
<comment type="caution">
    <text evidence="3">The sequence shown here is derived from an EMBL/GenBank/DDBJ whole genome shotgun (WGS) entry which is preliminary data.</text>
</comment>
<accession>A0A5N5FLX7</accession>
<dbReference type="PANTHER" id="PTHR31672:SF13">
    <property type="entry name" value="F-BOX PROTEIN CPR30-LIKE"/>
    <property type="match status" value="1"/>
</dbReference>
<dbReference type="EMBL" id="SMOL01000649">
    <property type="protein sequence ID" value="KAB2604116.1"/>
    <property type="molecule type" value="Genomic_DNA"/>
</dbReference>
<organism evidence="3 5">
    <name type="scientific">Pyrus ussuriensis x Pyrus communis</name>
    <dbReference type="NCBI Taxonomy" id="2448454"/>
    <lineage>
        <taxon>Eukaryota</taxon>
        <taxon>Viridiplantae</taxon>
        <taxon>Streptophyta</taxon>
        <taxon>Embryophyta</taxon>
        <taxon>Tracheophyta</taxon>
        <taxon>Spermatophyta</taxon>
        <taxon>Magnoliopsida</taxon>
        <taxon>eudicotyledons</taxon>
        <taxon>Gunneridae</taxon>
        <taxon>Pentapetalae</taxon>
        <taxon>rosids</taxon>
        <taxon>fabids</taxon>
        <taxon>Rosales</taxon>
        <taxon>Rosaceae</taxon>
        <taxon>Amygdaloideae</taxon>
        <taxon>Maleae</taxon>
        <taxon>Pyrus</taxon>
    </lineage>
</organism>
<feature type="transmembrane region" description="Helical" evidence="1">
    <location>
        <begin position="61"/>
        <end position="81"/>
    </location>
</feature>
<evidence type="ECO:0000313" key="5">
    <source>
        <dbReference type="Proteomes" id="UP000327157"/>
    </source>
</evidence>
<dbReference type="SUPFAM" id="SSF81383">
    <property type="entry name" value="F-box domain"/>
    <property type="match status" value="1"/>
</dbReference>
<dbReference type="AlphaFoldDB" id="A0A5N5FLX7"/>
<dbReference type="CDD" id="cd22157">
    <property type="entry name" value="F-box_AtFBW1-like"/>
    <property type="match status" value="1"/>
</dbReference>
<keyword evidence="5" id="KW-1185">Reference proteome</keyword>